<dbReference type="EMBL" id="LMWU01000007">
    <property type="protein sequence ID" value="KUN73379.1"/>
    <property type="molecule type" value="Genomic_DNA"/>
</dbReference>
<dbReference type="InterPro" id="IPR016181">
    <property type="entry name" value="Acyl_CoA_acyltransferase"/>
</dbReference>
<gene>
    <name evidence="2" type="ORF">AQJ46_09245</name>
</gene>
<evidence type="ECO:0000313" key="3">
    <source>
        <dbReference type="Proteomes" id="UP000053669"/>
    </source>
</evidence>
<evidence type="ECO:0000259" key="1">
    <source>
        <dbReference type="PROSITE" id="PS51186"/>
    </source>
</evidence>
<dbReference type="AlphaFoldDB" id="A0A117R695"/>
<comment type="caution">
    <text evidence="2">The sequence shown here is derived from an EMBL/GenBank/DDBJ whole genome shotgun (WGS) entry which is preliminary data.</text>
</comment>
<organism evidence="2 3">
    <name type="scientific">Streptomyces canus</name>
    <dbReference type="NCBI Taxonomy" id="58343"/>
    <lineage>
        <taxon>Bacteria</taxon>
        <taxon>Bacillati</taxon>
        <taxon>Actinomycetota</taxon>
        <taxon>Actinomycetes</taxon>
        <taxon>Kitasatosporales</taxon>
        <taxon>Streptomycetaceae</taxon>
        <taxon>Streptomyces</taxon>
        <taxon>Streptomyces aurantiacus group</taxon>
    </lineage>
</organism>
<dbReference type="Gene3D" id="3.40.630.30">
    <property type="match status" value="1"/>
</dbReference>
<dbReference type="Proteomes" id="UP000053669">
    <property type="component" value="Unassembled WGS sequence"/>
</dbReference>
<dbReference type="Pfam" id="PF00583">
    <property type="entry name" value="Acetyltransf_1"/>
    <property type="match status" value="1"/>
</dbReference>
<feature type="domain" description="N-acetyltransferase" evidence="1">
    <location>
        <begin position="8"/>
        <end position="145"/>
    </location>
</feature>
<dbReference type="RefSeq" id="WP_059205054.1">
    <property type="nucleotide sequence ID" value="NZ_KQ948657.1"/>
</dbReference>
<dbReference type="PROSITE" id="PS51186">
    <property type="entry name" value="GNAT"/>
    <property type="match status" value="1"/>
</dbReference>
<dbReference type="STRING" id="58343.AQJ46_09245"/>
<dbReference type="GO" id="GO:0016747">
    <property type="term" value="F:acyltransferase activity, transferring groups other than amino-acyl groups"/>
    <property type="evidence" value="ECO:0007669"/>
    <property type="project" value="InterPro"/>
</dbReference>
<name>A0A117R695_9ACTN</name>
<dbReference type="CDD" id="cd04301">
    <property type="entry name" value="NAT_SF"/>
    <property type="match status" value="1"/>
</dbReference>
<protein>
    <submittedName>
        <fullName evidence="2">GCN5 family acetyltransferase</fullName>
    </submittedName>
</protein>
<accession>A0A117R695</accession>
<dbReference type="InterPro" id="IPR000182">
    <property type="entry name" value="GNAT_dom"/>
</dbReference>
<sequence>MTTDHGSGPTLTIGERDTDLNDRLTEELVAFNTVATGAADRGTFSIKVTDEAGELVGGLAAWTWGGLCGMELLWVREGSRKDGWGSRILQAAETEARRRGCDRVAVSSFTFQAPDFYQRHGYAETGRTLGIPGGHADVHLFKSLTDSTPPRQSQA</sequence>
<dbReference type="SUPFAM" id="SSF55729">
    <property type="entry name" value="Acyl-CoA N-acyltransferases (Nat)"/>
    <property type="match status" value="1"/>
</dbReference>
<reference evidence="2 3" key="1">
    <citation type="submission" date="2015-10" db="EMBL/GenBank/DDBJ databases">
        <title>Draft genome sequence of Streptomyces canus DSM 40017, type strain for the species Streptomyces canus.</title>
        <authorList>
            <person name="Ruckert C."/>
            <person name="Winkler A."/>
            <person name="Kalinowski J."/>
            <person name="Kampfer P."/>
            <person name="Glaeser S."/>
        </authorList>
    </citation>
    <scope>NUCLEOTIDE SEQUENCE [LARGE SCALE GENOMIC DNA]</scope>
    <source>
        <strain evidence="2 3">DSM 40017</strain>
    </source>
</reference>
<keyword evidence="2" id="KW-0808">Transferase</keyword>
<evidence type="ECO:0000313" key="2">
    <source>
        <dbReference type="EMBL" id="KUN73379.1"/>
    </source>
</evidence>
<proteinExistence type="predicted"/>